<keyword evidence="13" id="KW-1185">Reference proteome</keyword>
<comment type="function">
    <text evidence="9">Enables the bacterium to metabolize sucrose as a sole carbon source.</text>
</comment>
<dbReference type="Pfam" id="PF00251">
    <property type="entry name" value="Glyco_hydro_32N"/>
    <property type="match status" value="1"/>
</dbReference>
<evidence type="ECO:0000256" key="4">
    <source>
        <dbReference type="ARBA" id="ARBA00019623"/>
    </source>
</evidence>
<accession>V7IAU5</accession>
<dbReference type="Gene3D" id="2.60.120.560">
    <property type="entry name" value="Exo-inulinase, domain 1"/>
    <property type="match status" value="1"/>
</dbReference>
<dbReference type="PANTHER" id="PTHR43101">
    <property type="entry name" value="BETA-FRUCTOSIDASE"/>
    <property type="match status" value="1"/>
</dbReference>
<reference evidence="12 13" key="1">
    <citation type="journal article" date="2014" name="Genome Announc.">
        <title>Genome Sequence of Youngiibacter fragilis, the Type Strain of the Genus Youngiibacter.</title>
        <authorList>
            <person name="Wawrik C.B."/>
            <person name="Callaghan A.V."/>
            <person name="Stamps B.W."/>
            <person name="Wawrik B."/>
        </authorList>
    </citation>
    <scope>NUCLEOTIDE SEQUENCE [LARGE SCALE GENOMIC DNA]</scope>
    <source>
        <strain evidence="12 13">232.1</strain>
    </source>
</reference>
<dbReference type="PANTHER" id="PTHR43101:SF1">
    <property type="entry name" value="BETA-FRUCTOSIDASE"/>
    <property type="match status" value="1"/>
</dbReference>
<dbReference type="Gene3D" id="2.115.10.20">
    <property type="entry name" value="Glycosyl hydrolase domain, family 43"/>
    <property type="match status" value="1"/>
</dbReference>
<dbReference type="EC" id="3.2.1.26" evidence="3 8"/>
<dbReference type="OrthoDB" id="9759709at2"/>
<organism evidence="12 13">
    <name type="scientific">Youngiibacter fragilis 232.1</name>
    <dbReference type="NCBI Taxonomy" id="994573"/>
    <lineage>
        <taxon>Bacteria</taxon>
        <taxon>Bacillati</taxon>
        <taxon>Bacillota</taxon>
        <taxon>Clostridia</taxon>
        <taxon>Eubacteriales</taxon>
        <taxon>Clostridiaceae</taxon>
        <taxon>Youngiibacter</taxon>
    </lineage>
</organism>
<keyword evidence="9" id="KW-0119">Carbohydrate metabolism</keyword>
<comment type="catalytic activity">
    <reaction evidence="8">
        <text>Hydrolysis of terminal non-reducing beta-D-fructofuranoside residues in beta-D-fructofuranosides.</text>
        <dbReference type="EC" id="3.2.1.26"/>
    </reaction>
</comment>
<evidence type="ECO:0000256" key="9">
    <source>
        <dbReference type="RuleBase" id="RU365015"/>
    </source>
</evidence>
<dbReference type="PROSITE" id="PS00609">
    <property type="entry name" value="GLYCOSYL_HYDROL_F32"/>
    <property type="match status" value="1"/>
</dbReference>
<dbReference type="SMART" id="SM00640">
    <property type="entry name" value="Glyco_32"/>
    <property type="match status" value="1"/>
</dbReference>
<dbReference type="Proteomes" id="UP000017747">
    <property type="component" value="Unassembled WGS sequence"/>
</dbReference>
<dbReference type="PATRIC" id="fig|994573.3.peg.599"/>
<dbReference type="InterPro" id="IPR051214">
    <property type="entry name" value="GH32_Enzymes"/>
</dbReference>
<evidence type="ECO:0000256" key="2">
    <source>
        <dbReference type="ARBA" id="ARBA00009902"/>
    </source>
</evidence>
<dbReference type="InterPro" id="IPR018053">
    <property type="entry name" value="Glyco_hydro_32_AS"/>
</dbReference>
<evidence type="ECO:0000259" key="11">
    <source>
        <dbReference type="Pfam" id="PF08244"/>
    </source>
</evidence>
<evidence type="ECO:0000256" key="7">
    <source>
        <dbReference type="ARBA" id="ARBA00033367"/>
    </source>
</evidence>
<dbReference type="InterPro" id="IPR013189">
    <property type="entry name" value="Glyco_hydro_32_C"/>
</dbReference>
<evidence type="ECO:0000256" key="6">
    <source>
        <dbReference type="ARBA" id="ARBA00023295"/>
    </source>
</evidence>
<evidence type="ECO:0000259" key="10">
    <source>
        <dbReference type="Pfam" id="PF00251"/>
    </source>
</evidence>
<dbReference type="eggNOG" id="COG1621">
    <property type="taxonomic scope" value="Bacteria"/>
</dbReference>
<keyword evidence="9" id="KW-0963">Cytoplasm</keyword>
<evidence type="ECO:0000256" key="1">
    <source>
        <dbReference type="ARBA" id="ARBA00004914"/>
    </source>
</evidence>
<dbReference type="EMBL" id="AXUN02000046">
    <property type="protein sequence ID" value="ETA81977.1"/>
    <property type="molecule type" value="Genomic_DNA"/>
</dbReference>
<dbReference type="NCBIfam" id="TIGR01322">
    <property type="entry name" value="scrB_fam"/>
    <property type="match status" value="1"/>
</dbReference>
<feature type="domain" description="Glycosyl hydrolase family 32 N-terminal" evidence="10">
    <location>
        <begin position="12"/>
        <end position="315"/>
    </location>
</feature>
<dbReference type="GO" id="GO:0005985">
    <property type="term" value="P:sucrose metabolic process"/>
    <property type="evidence" value="ECO:0007669"/>
    <property type="project" value="UniProtKB-UniPathway"/>
</dbReference>
<dbReference type="AlphaFoldDB" id="V7IAU5"/>
<dbReference type="STRING" id="994573.T472_0203190"/>
<gene>
    <name evidence="12" type="ORF">T472_0203190</name>
</gene>
<dbReference type="InterPro" id="IPR001362">
    <property type="entry name" value="Glyco_hydro_32"/>
</dbReference>
<comment type="subcellular location">
    <subcellularLocation>
        <location evidence="9">Cytoplasm</location>
    </subcellularLocation>
</comment>
<comment type="similarity">
    <text evidence="2 8">Belongs to the glycosyl hydrolase 32 family.</text>
</comment>
<dbReference type="InterPro" id="IPR006232">
    <property type="entry name" value="Suc6P_hydrolase"/>
</dbReference>
<feature type="domain" description="Glycosyl hydrolase family 32 C-terminal" evidence="11">
    <location>
        <begin position="335"/>
        <end position="445"/>
    </location>
</feature>
<dbReference type="GO" id="GO:0005737">
    <property type="term" value="C:cytoplasm"/>
    <property type="evidence" value="ECO:0007669"/>
    <property type="project" value="UniProtKB-SubCell"/>
</dbReference>
<keyword evidence="5 8" id="KW-0378">Hydrolase</keyword>
<evidence type="ECO:0000256" key="5">
    <source>
        <dbReference type="ARBA" id="ARBA00022801"/>
    </source>
</evidence>
<dbReference type="InterPro" id="IPR013148">
    <property type="entry name" value="Glyco_hydro_32_N"/>
</dbReference>
<dbReference type="GO" id="GO:0004564">
    <property type="term" value="F:beta-fructofuranosidase activity"/>
    <property type="evidence" value="ECO:0007669"/>
    <property type="project" value="UniProtKB-EC"/>
</dbReference>
<comment type="caution">
    <text evidence="12">The sequence shown here is derived from an EMBL/GenBank/DDBJ whole genome shotgun (WGS) entry which is preliminary data.</text>
</comment>
<dbReference type="Pfam" id="PF08244">
    <property type="entry name" value="Glyco_hydro_32C"/>
    <property type="match status" value="1"/>
</dbReference>
<evidence type="ECO:0000313" key="13">
    <source>
        <dbReference type="Proteomes" id="UP000017747"/>
    </source>
</evidence>
<dbReference type="InterPro" id="IPR013320">
    <property type="entry name" value="ConA-like_dom_sf"/>
</dbReference>
<dbReference type="InterPro" id="IPR023296">
    <property type="entry name" value="Glyco_hydro_beta-prop_sf"/>
</dbReference>
<dbReference type="RefSeq" id="WP_023383256.1">
    <property type="nucleotide sequence ID" value="NZ_AXUN02000046.1"/>
</dbReference>
<dbReference type="SUPFAM" id="SSF49899">
    <property type="entry name" value="Concanavalin A-like lectins/glucanases"/>
    <property type="match status" value="1"/>
</dbReference>
<proteinExistence type="inferred from homology"/>
<evidence type="ECO:0000313" key="12">
    <source>
        <dbReference type="EMBL" id="ETA81977.1"/>
    </source>
</evidence>
<evidence type="ECO:0000256" key="3">
    <source>
        <dbReference type="ARBA" id="ARBA00012758"/>
    </source>
</evidence>
<dbReference type="CDD" id="cd18623">
    <property type="entry name" value="GH32_ScrB-like"/>
    <property type="match status" value="1"/>
</dbReference>
<name>V7IAU5_9CLOT</name>
<dbReference type="UniPathway" id="UPA00238"/>
<dbReference type="SUPFAM" id="SSF75005">
    <property type="entry name" value="Arabinanase/levansucrase/invertase"/>
    <property type="match status" value="1"/>
</dbReference>
<sequence>MGLEANKSMEYHVLPPKGLLNDPNGLICYKGIYHVFFQWNPHGTDHGFKYWGHATSRDLVNYEYHDAALEPVDWFDKNGCYSGSSIEHDGKLYLFYTGNVKSDEGIRTNYQCAAVSEDGMSFRKIGPVTRHPEGYTQHMRDPKVMKGEDGSFYMVLGAQRDDLTGDTVAYRSADLITWEFLGSIMSVREKLGYMWECPDLLRLEGKDVFVFSPQGLEPEGDRFNNIFQTGYYTGCFQGGRFHWDGQPFEEMDKGFEFYAPQTFVDGRGRTILFGWMGTMPSEMEAAMPTVREGWIHHLTLPRVISFEGGKLIQTPVEELVGLRCEKEEKHGRSMDLDIPDRAYELNIKIKGPLDTFGLVYRNEVRLSFESTERRFTVERTNWATSLREVRGVKLDGALESITIYTEETSMEIFINGGEEVFSLRYFAKDEDRNISMEIEGAEAGIEAVSYRLESGRE</sequence>
<keyword evidence="6 8" id="KW-0326">Glycosidase</keyword>
<protein>
    <recommendedName>
        <fullName evidence="4 8">Sucrose-6-phosphate hydrolase</fullName>
        <ecNumber evidence="3 8">3.2.1.26</ecNumber>
    </recommendedName>
    <alternativeName>
        <fullName evidence="7 9">Invertase</fullName>
    </alternativeName>
</protein>
<evidence type="ECO:0000256" key="8">
    <source>
        <dbReference type="RuleBase" id="RU362110"/>
    </source>
</evidence>
<comment type="pathway">
    <text evidence="1 9">Glycan biosynthesis; sucrose metabolism.</text>
</comment>